<accession>A0A6A6QZ24</accession>
<gene>
    <name evidence="5" type="ORF">BU16DRAFT_548777</name>
</gene>
<dbReference type="SUPFAM" id="SSF51735">
    <property type="entry name" value="NAD(P)-binding Rossmann-fold domains"/>
    <property type="match status" value="1"/>
</dbReference>
<organism evidence="5 6">
    <name type="scientific">Lophium mytilinum</name>
    <dbReference type="NCBI Taxonomy" id="390894"/>
    <lineage>
        <taxon>Eukaryota</taxon>
        <taxon>Fungi</taxon>
        <taxon>Dikarya</taxon>
        <taxon>Ascomycota</taxon>
        <taxon>Pezizomycotina</taxon>
        <taxon>Dothideomycetes</taxon>
        <taxon>Pleosporomycetidae</taxon>
        <taxon>Mytilinidiales</taxon>
        <taxon>Mytilinidiaceae</taxon>
        <taxon>Lophium</taxon>
    </lineage>
</organism>
<dbReference type="InterPro" id="IPR020904">
    <property type="entry name" value="Sc_DH/Rdtase_CS"/>
</dbReference>
<dbReference type="PANTHER" id="PTHR43963:SF6">
    <property type="entry name" value="CHAIN DEHYDROGENASE FAMILY PROTEIN, PUTATIVE (AFU_ORTHOLOGUE AFUA_3G15350)-RELATED"/>
    <property type="match status" value="1"/>
</dbReference>
<dbReference type="PANTHER" id="PTHR43963">
    <property type="entry name" value="CARBONYL REDUCTASE 1-RELATED"/>
    <property type="match status" value="1"/>
</dbReference>
<evidence type="ECO:0000256" key="2">
    <source>
        <dbReference type="ARBA" id="ARBA00022857"/>
    </source>
</evidence>
<dbReference type="PRINTS" id="PR00081">
    <property type="entry name" value="GDHRDH"/>
</dbReference>
<evidence type="ECO:0000256" key="3">
    <source>
        <dbReference type="ARBA" id="ARBA00023002"/>
    </source>
</evidence>
<evidence type="ECO:0000313" key="5">
    <source>
        <dbReference type="EMBL" id="KAF2497705.1"/>
    </source>
</evidence>
<dbReference type="OrthoDB" id="1933717at2759"/>
<dbReference type="Proteomes" id="UP000799750">
    <property type="component" value="Unassembled WGS sequence"/>
</dbReference>
<dbReference type="PRINTS" id="PR00080">
    <property type="entry name" value="SDRFAMILY"/>
</dbReference>
<dbReference type="InterPro" id="IPR002347">
    <property type="entry name" value="SDR_fam"/>
</dbReference>
<dbReference type="EMBL" id="MU004186">
    <property type="protein sequence ID" value="KAF2497705.1"/>
    <property type="molecule type" value="Genomic_DNA"/>
</dbReference>
<dbReference type="Pfam" id="PF00106">
    <property type="entry name" value="adh_short"/>
    <property type="match status" value="2"/>
</dbReference>
<keyword evidence="3" id="KW-0560">Oxidoreductase</keyword>
<keyword evidence="6" id="KW-1185">Reference proteome</keyword>
<evidence type="ECO:0000256" key="4">
    <source>
        <dbReference type="RuleBase" id="RU000363"/>
    </source>
</evidence>
<dbReference type="InterPro" id="IPR036291">
    <property type="entry name" value="NAD(P)-bd_dom_sf"/>
</dbReference>
<protein>
    <submittedName>
        <fullName evidence="5">Carbonyl reductase</fullName>
    </submittedName>
</protein>
<comment type="similarity">
    <text evidence="1 4">Belongs to the short-chain dehydrogenases/reductases (SDR) family.</text>
</comment>
<proteinExistence type="inferred from homology"/>
<name>A0A6A6QZ24_9PEZI</name>
<dbReference type="Gene3D" id="3.40.50.720">
    <property type="entry name" value="NAD(P)-binding Rossmann-like Domain"/>
    <property type="match status" value="1"/>
</dbReference>
<evidence type="ECO:0000313" key="6">
    <source>
        <dbReference type="Proteomes" id="UP000799750"/>
    </source>
</evidence>
<keyword evidence="2" id="KW-0521">NADP</keyword>
<evidence type="ECO:0000256" key="1">
    <source>
        <dbReference type="ARBA" id="ARBA00006484"/>
    </source>
</evidence>
<dbReference type="AlphaFoldDB" id="A0A6A6QZ24"/>
<dbReference type="PROSITE" id="PS00061">
    <property type="entry name" value="ADH_SHORT"/>
    <property type="match status" value="1"/>
</dbReference>
<reference evidence="5" key="1">
    <citation type="journal article" date="2020" name="Stud. Mycol.">
        <title>101 Dothideomycetes genomes: a test case for predicting lifestyles and emergence of pathogens.</title>
        <authorList>
            <person name="Haridas S."/>
            <person name="Albert R."/>
            <person name="Binder M."/>
            <person name="Bloem J."/>
            <person name="Labutti K."/>
            <person name="Salamov A."/>
            <person name="Andreopoulos B."/>
            <person name="Baker S."/>
            <person name="Barry K."/>
            <person name="Bills G."/>
            <person name="Bluhm B."/>
            <person name="Cannon C."/>
            <person name="Castanera R."/>
            <person name="Culley D."/>
            <person name="Daum C."/>
            <person name="Ezra D."/>
            <person name="Gonzalez J."/>
            <person name="Henrissat B."/>
            <person name="Kuo A."/>
            <person name="Liang C."/>
            <person name="Lipzen A."/>
            <person name="Lutzoni F."/>
            <person name="Magnuson J."/>
            <person name="Mondo S."/>
            <person name="Nolan M."/>
            <person name="Ohm R."/>
            <person name="Pangilinan J."/>
            <person name="Park H.-J."/>
            <person name="Ramirez L."/>
            <person name="Alfaro M."/>
            <person name="Sun H."/>
            <person name="Tritt A."/>
            <person name="Yoshinaga Y."/>
            <person name="Zwiers L.-H."/>
            <person name="Turgeon B."/>
            <person name="Goodwin S."/>
            <person name="Spatafora J."/>
            <person name="Crous P."/>
            <person name="Grigoriev I."/>
        </authorList>
    </citation>
    <scope>NUCLEOTIDE SEQUENCE</scope>
    <source>
        <strain evidence="5">CBS 269.34</strain>
    </source>
</reference>
<dbReference type="GO" id="GO:0016491">
    <property type="term" value="F:oxidoreductase activity"/>
    <property type="evidence" value="ECO:0007669"/>
    <property type="project" value="UniProtKB-KW"/>
</dbReference>
<sequence>MSYTRVGVVTGANKGIGLAIVRNLALQYPKSPLNNGPLLIYLTARDNTKGEEALRSLQQDSQLTKAKALTSDGGLAEIKYHTLDIADSKSIASFAEYLQNTHGDGVDFIINNAGIAMQGFDANVVKTTLGCNYYGTLEASNTFLPRLKETGRLVNLGSMSGHLNSQFSDAVREDFLASKTVPDVTKLMERFTSAVEAGNEKKQGWPSAEYAVSKSGVIGMTRAVAAAEKAKGSKVLINSCCPGWVQTDMTKGKGAKTPDEGAKTPVMLALEDIGGRSGLFWQHERPIDW</sequence>